<dbReference type="AlphaFoldDB" id="A0A2M7QCK1"/>
<sequence length="74" mass="8438">MDGGYKSLPFFKQSEIVYDFTVVFCERYIDKRSRTTDQMVQAACSGKQNIAEGYMEKSIESKIKLISVARASLE</sequence>
<comment type="caution">
    <text evidence="1">The sequence shown here is derived from an EMBL/GenBank/DDBJ whole genome shotgun (WGS) entry which is preliminary data.</text>
</comment>
<proteinExistence type="predicted"/>
<dbReference type="EMBL" id="PFLF01000101">
    <property type="protein sequence ID" value="PIY68657.1"/>
    <property type="molecule type" value="Genomic_DNA"/>
</dbReference>
<feature type="non-terminal residue" evidence="1">
    <location>
        <position position="74"/>
    </location>
</feature>
<accession>A0A2M7QCK1</accession>
<dbReference type="SUPFAM" id="SSF158446">
    <property type="entry name" value="IVS-encoded protein-like"/>
    <property type="match status" value="1"/>
</dbReference>
<dbReference type="InterPro" id="IPR012657">
    <property type="entry name" value="23S_rRNA-intervening_sequence"/>
</dbReference>
<dbReference type="Gene3D" id="1.20.1440.60">
    <property type="entry name" value="23S rRNA-intervening sequence"/>
    <property type="match status" value="1"/>
</dbReference>
<evidence type="ECO:0000313" key="1">
    <source>
        <dbReference type="EMBL" id="PIY68657.1"/>
    </source>
</evidence>
<gene>
    <name evidence="1" type="ORF">COY90_04740</name>
</gene>
<name>A0A2M7QCK1_9BACT</name>
<reference evidence="2" key="1">
    <citation type="submission" date="2017-09" db="EMBL/GenBank/DDBJ databases">
        <title>Depth-based differentiation of microbial function through sediment-hosted aquifers and enrichment of novel symbionts in the deep terrestrial subsurface.</title>
        <authorList>
            <person name="Probst A.J."/>
            <person name="Ladd B."/>
            <person name="Jarett J.K."/>
            <person name="Geller-Mcgrath D.E."/>
            <person name="Sieber C.M.K."/>
            <person name="Emerson J.B."/>
            <person name="Anantharaman K."/>
            <person name="Thomas B.C."/>
            <person name="Malmstrom R."/>
            <person name="Stieglmeier M."/>
            <person name="Klingl A."/>
            <person name="Woyke T."/>
            <person name="Ryan C.M."/>
            <person name="Banfield J.F."/>
        </authorList>
    </citation>
    <scope>NUCLEOTIDE SEQUENCE [LARGE SCALE GENOMIC DNA]</scope>
</reference>
<protein>
    <submittedName>
        <fullName evidence="1">Four helix bundle protein</fullName>
    </submittedName>
</protein>
<organism evidence="1 2">
    <name type="scientific">Candidatus Roizmanbacteria bacterium CG_4_10_14_0_8_um_filter_39_9</name>
    <dbReference type="NCBI Taxonomy" id="1974829"/>
    <lineage>
        <taxon>Bacteria</taxon>
        <taxon>Candidatus Roizmaniibacteriota</taxon>
    </lineage>
</organism>
<dbReference type="NCBIfam" id="TIGR02436">
    <property type="entry name" value="four helix bundle protein"/>
    <property type="match status" value="1"/>
</dbReference>
<dbReference type="InterPro" id="IPR036583">
    <property type="entry name" value="23S_rRNA_IVS_sf"/>
</dbReference>
<dbReference type="Proteomes" id="UP000230108">
    <property type="component" value="Unassembled WGS sequence"/>
</dbReference>
<evidence type="ECO:0000313" key="2">
    <source>
        <dbReference type="Proteomes" id="UP000230108"/>
    </source>
</evidence>